<dbReference type="InterPro" id="IPR038157">
    <property type="entry name" value="FeoA_core_dom"/>
</dbReference>
<name>A0A7G6E219_THEFR</name>
<gene>
    <name evidence="3" type="ORF">BR63_07240</name>
</gene>
<dbReference type="OrthoDB" id="2111964at2"/>
<proteinExistence type="predicted"/>
<accession>A0A7G6E219</accession>
<dbReference type="GO" id="GO:0046914">
    <property type="term" value="F:transition metal ion binding"/>
    <property type="evidence" value="ECO:0007669"/>
    <property type="project" value="InterPro"/>
</dbReference>
<evidence type="ECO:0000313" key="4">
    <source>
        <dbReference type="Proteomes" id="UP000515847"/>
    </source>
</evidence>
<feature type="domain" description="Ferrous iron transporter FeoA-like" evidence="2">
    <location>
        <begin position="1"/>
        <end position="71"/>
    </location>
</feature>
<organism evidence="3 4">
    <name type="scientific">Thermanaerosceptrum fracticalcis</name>
    <dbReference type="NCBI Taxonomy" id="1712410"/>
    <lineage>
        <taxon>Bacteria</taxon>
        <taxon>Bacillati</taxon>
        <taxon>Bacillota</taxon>
        <taxon>Clostridia</taxon>
        <taxon>Eubacteriales</taxon>
        <taxon>Peptococcaceae</taxon>
        <taxon>Thermanaerosceptrum</taxon>
    </lineage>
</organism>
<evidence type="ECO:0000313" key="3">
    <source>
        <dbReference type="EMBL" id="QNB46123.1"/>
    </source>
</evidence>
<dbReference type="InterPro" id="IPR008988">
    <property type="entry name" value="Transcriptional_repressor_C"/>
</dbReference>
<dbReference type="SMART" id="SM00899">
    <property type="entry name" value="FeoA"/>
    <property type="match status" value="1"/>
</dbReference>
<dbReference type="AlphaFoldDB" id="A0A7G6E219"/>
<evidence type="ECO:0000256" key="1">
    <source>
        <dbReference type="ARBA" id="ARBA00023004"/>
    </source>
</evidence>
<reference evidence="3 4" key="1">
    <citation type="journal article" date="2019" name="Front. Microbiol.">
        <title>Thermoanaerosceptrum fracticalcis gen. nov. sp. nov., a Novel Fumarate-Fermenting Microorganism From a Deep Fractured Carbonate Aquifer of the US Great Basin.</title>
        <authorList>
            <person name="Hamilton-Brehm S.D."/>
            <person name="Stewart L.E."/>
            <person name="Zavarin M."/>
            <person name="Caldwell M."/>
            <person name="Lawson P.A."/>
            <person name="Onstott T.C."/>
            <person name="Grzymski J."/>
            <person name="Neveux I."/>
            <person name="Lollar B.S."/>
            <person name="Russell C.E."/>
            <person name="Moser D.P."/>
        </authorList>
    </citation>
    <scope>NUCLEOTIDE SEQUENCE [LARGE SCALE GENOMIC DNA]</scope>
    <source>
        <strain evidence="3 4">DRI-13</strain>
    </source>
</reference>
<dbReference type="Gene3D" id="2.30.30.90">
    <property type="match status" value="1"/>
</dbReference>
<keyword evidence="1" id="KW-0408">Iron</keyword>
<dbReference type="KEGG" id="tfr:BR63_07240"/>
<dbReference type="SUPFAM" id="SSF50037">
    <property type="entry name" value="C-terminal domain of transcriptional repressors"/>
    <property type="match status" value="1"/>
</dbReference>
<sequence>MKLSQVKKGQVVKIARIPNEQVRSQAIRFGIGEGSVVICEEIIPAGPVILRKNRQEIAVGRGLAEEITIQAVS</sequence>
<protein>
    <submittedName>
        <fullName evidence="3">Ferrous iron transport protein A</fullName>
    </submittedName>
</protein>
<evidence type="ECO:0000259" key="2">
    <source>
        <dbReference type="SMART" id="SM00899"/>
    </source>
</evidence>
<dbReference type="RefSeq" id="WP_034422278.1">
    <property type="nucleotide sequence ID" value="NZ_CP045798.1"/>
</dbReference>
<keyword evidence="4" id="KW-1185">Reference proteome</keyword>
<dbReference type="Proteomes" id="UP000515847">
    <property type="component" value="Chromosome"/>
</dbReference>
<dbReference type="Pfam" id="PF04023">
    <property type="entry name" value="FeoA"/>
    <property type="match status" value="1"/>
</dbReference>
<dbReference type="EMBL" id="CP045798">
    <property type="protein sequence ID" value="QNB46123.1"/>
    <property type="molecule type" value="Genomic_DNA"/>
</dbReference>
<dbReference type="InterPro" id="IPR007167">
    <property type="entry name" value="Fe-transptr_FeoA-like"/>
</dbReference>